<dbReference type="EMBL" id="SWBP01000001">
    <property type="protein sequence ID" value="TKC00248.1"/>
    <property type="molecule type" value="Genomic_DNA"/>
</dbReference>
<evidence type="ECO:0000313" key="2">
    <source>
        <dbReference type="Proteomes" id="UP000308181"/>
    </source>
</evidence>
<gene>
    <name evidence="1" type="ORF">FA046_00790</name>
</gene>
<comment type="caution">
    <text evidence="1">The sequence shown here is derived from an EMBL/GenBank/DDBJ whole genome shotgun (WGS) entry which is preliminary data.</text>
</comment>
<accession>A0A4U1C9D1</accession>
<organism evidence="1 2">
    <name type="scientific">Pedobacter cryophilus</name>
    <dbReference type="NCBI Taxonomy" id="2571271"/>
    <lineage>
        <taxon>Bacteria</taxon>
        <taxon>Pseudomonadati</taxon>
        <taxon>Bacteroidota</taxon>
        <taxon>Sphingobacteriia</taxon>
        <taxon>Sphingobacteriales</taxon>
        <taxon>Sphingobacteriaceae</taxon>
        <taxon>Pedobacter</taxon>
    </lineage>
</organism>
<name>A0A4U1C9D1_9SPHI</name>
<dbReference type="InterPro" id="IPR025563">
    <property type="entry name" value="DUF4286"/>
</dbReference>
<reference evidence="1 2" key="1">
    <citation type="submission" date="2019-04" db="EMBL/GenBank/DDBJ databases">
        <title>Pedobacter sp. AR-3-17 sp. nov., isolated from Arctic soil.</title>
        <authorList>
            <person name="Dahal R.H."/>
            <person name="Kim D.-U."/>
        </authorList>
    </citation>
    <scope>NUCLEOTIDE SEQUENCE [LARGE SCALE GENOMIC DNA]</scope>
    <source>
        <strain evidence="1 2">AR-3-17</strain>
    </source>
</reference>
<dbReference type="OrthoDB" id="1121837at2"/>
<dbReference type="AlphaFoldDB" id="A0A4U1C9D1"/>
<dbReference type="RefSeq" id="WP_136824459.1">
    <property type="nucleotide sequence ID" value="NZ_SWBP01000001.1"/>
</dbReference>
<sequence length="99" mass="11610">MIIYNVTIILEENIHDEYLTFMQQIHMPAVMATGKFTSCVLLKLTEPVNEGITYCAQYITDEIEKLNDYRENYSPKLQEDFKQKFETGYVAFRSVLESL</sequence>
<dbReference type="Proteomes" id="UP000308181">
    <property type="component" value="Unassembled WGS sequence"/>
</dbReference>
<evidence type="ECO:0000313" key="1">
    <source>
        <dbReference type="EMBL" id="TKC00248.1"/>
    </source>
</evidence>
<proteinExistence type="predicted"/>
<dbReference type="Pfam" id="PF14114">
    <property type="entry name" value="DUF4286"/>
    <property type="match status" value="1"/>
</dbReference>
<keyword evidence="2" id="KW-1185">Reference proteome</keyword>
<protein>
    <submittedName>
        <fullName evidence="1">DUF4286 family protein</fullName>
    </submittedName>
</protein>